<keyword evidence="5" id="KW-1185">Reference proteome</keyword>
<reference evidence="4 5" key="1">
    <citation type="submission" date="2016-04" db="EMBL/GenBank/DDBJ databases">
        <authorList>
            <person name="Evans L.H."/>
            <person name="Alamgir A."/>
            <person name="Owens N."/>
            <person name="Weber N.D."/>
            <person name="Virtaneva K."/>
            <person name="Barbian K."/>
            <person name="Babar A."/>
            <person name="Rosenke K."/>
        </authorList>
    </citation>
    <scope>NUCLEOTIDE SEQUENCE [LARGE SCALE GENOMIC DNA]</scope>
    <source>
        <strain evidence="4 5">IFM 0406</strain>
    </source>
</reference>
<feature type="region of interest" description="Disordered" evidence="1">
    <location>
        <begin position="1287"/>
        <end position="1308"/>
    </location>
</feature>
<dbReference type="STRING" id="455432.AWN90_41020"/>
<feature type="compositionally biased region" description="Basic and acidic residues" evidence="1">
    <location>
        <begin position="1521"/>
        <end position="1544"/>
    </location>
</feature>
<dbReference type="EMBL" id="LWGR01000013">
    <property type="protein sequence ID" value="KZM70910.1"/>
    <property type="molecule type" value="Genomic_DNA"/>
</dbReference>
<feature type="region of interest" description="Disordered" evidence="1">
    <location>
        <begin position="1639"/>
        <end position="1765"/>
    </location>
</feature>
<feature type="region of interest" description="Disordered" evidence="1">
    <location>
        <begin position="1521"/>
        <end position="1588"/>
    </location>
</feature>
<dbReference type="InterPro" id="IPR023346">
    <property type="entry name" value="Lysozyme-like_dom_sf"/>
</dbReference>
<dbReference type="Proteomes" id="UP000076512">
    <property type="component" value="Unassembled WGS sequence"/>
</dbReference>
<proteinExistence type="predicted"/>
<dbReference type="InterPro" id="IPR008258">
    <property type="entry name" value="Transglycosylase_SLT_dom_1"/>
</dbReference>
<evidence type="ECO:0000259" key="3">
    <source>
        <dbReference type="Pfam" id="PF10145"/>
    </source>
</evidence>
<dbReference type="Pfam" id="PF01464">
    <property type="entry name" value="SLT"/>
    <property type="match status" value="1"/>
</dbReference>
<dbReference type="Pfam" id="PF10145">
    <property type="entry name" value="PhageMin_Tail"/>
    <property type="match status" value="1"/>
</dbReference>
<feature type="compositionally biased region" description="Low complexity" evidence="1">
    <location>
        <begin position="1694"/>
        <end position="1713"/>
    </location>
</feature>
<dbReference type="NCBIfam" id="TIGR01760">
    <property type="entry name" value="tape_meas_TP901"/>
    <property type="match status" value="1"/>
</dbReference>
<name>A0A164K0N2_9NOCA</name>
<protein>
    <recommendedName>
        <fullName evidence="6">Phage tail tape measure protein</fullName>
    </recommendedName>
</protein>
<feature type="domain" description="Phage tail tape measure protein" evidence="3">
    <location>
        <begin position="225"/>
        <end position="414"/>
    </location>
</feature>
<dbReference type="InterPro" id="IPR010090">
    <property type="entry name" value="Phage_tape_meas"/>
</dbReference>
<evidence type="ECO:0000259" key="2">
    <source>
        <dbReference type="Pfam" id="PF01464"/>
    </source>
</evidence>
<evidence type="ECO:0000256" key="1">
    <source>
        <dbReference type="SAM" id="MobiDB-lite"/>
    </source>
</evidence>
<dbReference type="RefSeq" id="WP_067594737.1">
    <property type="nucleotide sequence ID" value="NZ_JABMCZ010000003.1"/>
</dbReference>
<feature type="region of interest" description="Disordered" evidence="1">
    <location>
        <begin position="1477"/>
        <end position="1496"/>
    </location>
</feature>
<feature type="region of interest" description="Disordered" evidence="1">
    <location>
        <begin position="537"/>
        <end position="561"/>
    </location>
</feature>
<feature type="compositionally biased region" description="Low complexity" evidence="1">
    <location>
        <begin position="1659"/>
        <end position="1669"/>
    </location>
</feature>
<feature type="compositionally biased region" description="Polar residues" evidence="1">
    <location>
        <begin position="1724"/>
        <end position="1735"/>
    </location>
</feature>
<feature type="compositionally biased region" description="Polar residues" evidence="1">
    <location>
        <begin position="543"/>
        <end position="561"/>
    </location>
</feature>
<feature type="compositionally biased region" description="Basic and acidic residues" evidence="1">
    <location>
        <begin position="1289"/>
        <end position="1303"/>
    </location>
</feature>
<feature type="domain" description="Transglycosylase SLT" evidence="2">
    <location>
        <begin position="1198"/>
        <end position="1286"/>
    </location>
</feature>
<sequence length="1865" mass="195368">MKGQGVYFDVIPSLDETRLVKAFATATSRAETAANDMVRAISGHDYFASPTTQLDRWVAKMETGMRAANTIADRTAENLVRANDRVRISELQKTAAQQRAVEMLDKYGQKSSQYLQALASQERAIRSAAAATRDLSAAQAADTAAAARKMEAQRRQDEATTASAAAMGRLGTAVTGLTVGVGAGMAAAFTAGASKAGDLEKGLRLLQTGAKESTENIAVLRKGVLDLQSQWGTPANDQLQALLIIERAGYHGQQAMNVLTAGVQAAKAEGSNLRTVVEQLTTTMNDFDVKPFVKDVNQAMSTSVEVASMSKVTLEEYARAIGKVEESAKGAGLNMVGLNAAFAAVTQHGITADDTAQLLLHGINTLQRPSIKQSQVLNQFGISTAQVQGWLADPNLQLGGTVEQIQKRVDKYKGADGRIHLDPHAVSIDARAALDAEWKSMTDFQRTIASRFAGHGEINAESFNKVINGLGEDDRAVLSEWRSLYDSSHGFNRLLRSGLNPSMSPSQAQQAIFGDAMTTKLAQYLLDKGGPLPYDDLFRDLGRNQNRTDPNGQVQGSTQSQDTLKAQLSDLRGALNTDLTKLGDSSQGPLTSFVRHLVGLATFLGDHQGVLQYGGLTALGLTGALGLIKGGNALGGLFGADKGSFGRLIGRGIGAGARGIGTGAAALYSRAGTTAWMARTAALDGLTAASGWIGTNARGLAQSGSSVGGQIRNAAIGGVEIASNAVGAIGSGTSKAFDALKSGAASAGSSIAGLSRTIAGLGVSMATNLKTQTVTAFVAGFQVLKDAGGWVRDFVVAQKAAASASKAWAAAQLILDAALSPVGLVVIGIGAAIGALAAGFIYAYNHSERFRDIVTGALSAVGRFFSKAWTDWIKPVFDGFGSATTDVTSAWQKTTDFFGTSLRDVRTFFIEFGAVVSEVYGRTLKVTFDALGAALGKVRDAFSNTVTWVKTEWGKLGQVAATPVKWIITHVYDGGIRPVWNRIDSVFGGHHQLPEIQFRAAGGGIWAGPGTIPGYAPGIDDVNAKLSKGESVLTPEASKKLGYSTIAKLNAESGRRSANDLMGQPIRAAGGLLGDLGSAAGNAWNDITGAAGLATKLVSNPVASVRSLLDKVLGETGNTPGDAGLWRQAAIDIPRHFLARAVETAKGWIGFGRKNASGPASDSPGTPWVGSGTLDTWISQAIALTGVDPATWGPGWHTLVMRESSGNPNAINLWDSNAKAGHPSKGLTQLIDSNFQRYRDPRLSDNIFDPIANLVADAGYIKAVYGDITRVQQANSTLPAHGYAGGGIKDPHLTAPEKDRESGRTTAAPGLTTALADRTAIDRAWAYIRSVAGTAYSYGGLDCSMFLSGIYQSLLGRDSAIRAFNTTSDFLALGFRRGLGGIFSIGVNPKPGELGHMAGTFDGADVESNAAHGVTYGPGATGAADAQFPDKYYLPGNLFSPPLRGAGAKPTEGQSQANKLHAQARKLRDRITTLQKEEQRANDAAAQRDQDALKADDDAAKYTSKAAQQILDADKKKYLDAAQKARDRGGKAREAAQKERDRAATYHQRAQDAQVQADQADRDAGTAWSSPSQVKPRRNGSGDPNHLLTPKEAIEQLAGTAVDAAFETLGLSDTVFADPNQSYLLRIGNAILNPFAKVPPQQQDQQDSADQDSLDAEGDAAAGDASPAIDGGGLDDTTDPAADLGGSDDDMAGPDSSLSPDTDLDSGPAATPGSAPPSPGPNDVPSQADQDTQTPDLGHFARPDWLPGAGPTTPLAPSTAVPSQPPLTQQLLDLLQTTPQTHDAGGLLQPGLTLVNNATGLPEAVLAPREKRNLEAIARLELGQVGGNPRSWVHIENLHQYSGEDGHDTGRRIAREMAAYSAGAR</sequence>
<evidence type="ECO:0000313" key="5">
    <source>
        <dbReference type="Proteomes" id="UP000076512"/>
    </source>
</evidence>
<dbReference type="SUPFAM" id="SSF53955">
    <property type="entry name" value="Lysozyme-like"/>
    <property type="match status" value="1"/>
</dbReference>
<feature type="compositionally biased region" description="Acidic residues" evidence="1">
    <location>
        <begin position="1647"/>
        <end position="1658"/>
    </location>
</feature>
<organism evidence="4 5">
    <name type="scientific">Nocardia terpenica</name>
    <dbReference type="NCBI Taxonomy" id="455432"/>
    <lineage>
        <taxon>Bacteria</taxon>
        <taxon>Bacillati</taxon>
        <taxon>Actinomycetota</taxon>
        <taxon>Actinomycetes</taxon>
        <taxon>Mycobacteriales</taxon>
        <taxon>Nocardiaceae</taxon>
        <taxon>Nocardia</taxon>
    </lineage>
</organism>
<comment type="caution">
    <text evidence="4">The sequence shown here is derived from an EMBL/GenBank/DDBJ whole genome shotgun (WGS) entry which is preliminary data.</text>
</comment>
<evidence type="ECO:0008006" key="6">
    <source>
        <dbReference type="Google" id="ProtNLM"/>
    </source>
</evidence>
<gene>
    <name evidence="4" type="ORF">AWN90_41020</name>
</gene>
<evidence type="ECO:0000313" key="4">
    <source>
        <dbReference type="EMBL" id="KZM70910.1"/>
    </source>
</evidence>
<accession>A0A164K0N2</accession>